<dbReference type="GO" id="GO:0030170">
    <property type="term" value="F:pyridoxal phosphate binding"/>
    <property type="evidence" value="ECO:0007669"/>
    <property type="project" value="InterPro"/>
</dbReference>
<dbReference type="InterPro" id="IPR004839">
    <property type="entry name" value="Aminotransferase_I/II_large"/>
</dbReference>
<dbReference type="InterPro" id="IPR015424">
    <property type="entry name" value="PyrdxlP-dep_Trfase"/>
</dbReference>
<dbReference type="InterPro" id="IPR015421">
    <property type="entry name" value="PyrdxlP-dep_Trfase_major"/>
</dbReference>
<reference evidence="3" key="1">
    <citation type="submission" date="2018-03" db="EMBL/GenBank/DDBJ databases">
        <title>Lachnoclostridium SNUG30370 gen.nov., sp.nov., isolated from human faeces.</title>
        <authorList>
            <person name="Seo B."/>
            <person name="Jeon K."/>
            <person name="Ko G."/>
        </authorList>
    </citation>
    <scope>NUCLEOTIDE SEQUENCE [LARGE SCALE GENOMIC DNA]</scope>
    <source>
        <strain evidence="3">SNUG30370</strain>
    </source>
</reference>
<name>A0A2T3G0E9_9FIRM</name>
<keyword evidence="2" id="KW-0032">Aminotransferase</keyword>
<protein>
    <submittedName>
        <fullName evidence="2">Aminotransferase</fullName>
    </submittedName>
</protein>
<keyword evidence="2" id="KW-0808">Transferase</keyword>
<dbReference type="SUPFAM" id="SSF53383">
    <property type="entry name" value="PLP-dependent transferases"/>
    <property type="match status" value="1"/>
</dbReference>
<dbReference type="Gene3D" id="3.40.640.10">
    <property type="entry name" value="Type I PLP-dependent aspartate aminotransferase-like (Major domain)"/>
    <property type="match status" value="1"/>
</dbReference>
<dbReference type="CDD" id="cd00609">
    <property type="entry name" value="AAT_like"/>
    <property type="match status" value="1"/>
</dbReference>
<dbReference type="AlphaFoldDB" id="A0A2T3G0E9"/>
<accession>A0A2T3G0E9</accession>
<dbReference type="Pfam" id="PF00155">
    <property type="entry name" value="Aminotran_1_2"/>
    <property type="match status" value="1"/>
</dbReference>
<proteinExistence type="predicted"/>
<sequence>MKLQRFEVESYMTLHENNCRYNLADTCAKPLTLKELLAFEKKDSLGDLMNLSLDYGAIEGSHALKKGILDLYQSGDDEEIAICHGGVNANELVLMTLLSANDHILSFLPTYQQLYSFPESLGVEVDFIHLKEENDWKIDFEELEKNIKENTKMICLNLPNNPTGTTLNHEEMQQLIQICKKHDLYVLVDEIYRGLYQEESMSDLYEKGIVTSGLSKVLSTAGLRIGWIKTKDKELIRLINERRDYSIISSGPINDYLGALTLKYSKEILTRNREILEENKNYLKKWLKGHPHLSCVIPEYGTVCFLKYDYQIDSNTFCETLQEETGVFFVPGCCFDVENHLRFGLANAPQLVKEGLEVFSNWLKKLDTSR</sequence>
<evidence type="ECO:0000313" key="3">
    <source>
        <dbReference type="Proteomes" id="UP000241201"/>
    </source>
</evidence>
<dbReference type="EMBL" id="PYLP01000004">
    <property type="protein sequence ID" value="PST41010.1"/>
    <property type="molecule type" value="Genomic_DNA"/>
</dbReference>
<organism evidence="2 3">
    <name type="scientific">Faecalibacillus faecis</name>
    <dbReference type="NCBI Taxonomy" id="1982628"/>
    <lineage>
        <taxon>Bacteria</taxon>
        <taxon>Bacillati</taxon>
        <taxon>Bacillota</taxon>
        <taxon>Erysipelotrichia</taxon>
        <taxon>Erysipelotrichales</taxon>
        <taxon>Coprobacillaceae</taxon>
        <taxon>Faecalibacillus</taxon>
    </lineage>
</organism>
<dbReference type="PANTHER" id="PTHR43510:SF1">
    <property type="entry name" value="AMINOTRANSFERASE FUNCTION, HYPOTHETICAL (EUROFUNG)"/>
    <property type="match status" value="1"/>
</dbReference>
<dbReference type="Proteomes" id="UP000241201">
    <property type="component" value="Unassembled WGS sequence"/>
</dbReference>
<gene>
    <name evidence="2" type="ORF">C7U55_05035</name>
</gene>
<keyword evidence="3" id="KW-1185">Reference proteome</keyword>
<evidence type="ECO:0000313" key="2">
    <source>
        <dbReference type="EMBL" id="PST41010.1"/>
    </source>
</evidence>
<feature type="domain" description="Aminotransferase class I/classII large" evidence="1">
    <location>
        <begin position="53"/>
        <end position="348"/>
    </location>
</feature>
<dbReference type="PANTHER" id="PTHR43510">
    <property type="entry name" value="AMINOTRANSFERASE FUNCTION, HYPOTHETICAL (EUROFUNG)"/>
    <property type="match status" value="1"/>
</dbReference>
<dbReference type="RefSeq" id="WP_106987623.1">
    <property type="nucleotide sequence ID" value="NZ_JAJCFI010000009.1"/>
</dbReference>
<dbReference type="InterPro" id="IPR015422">
    <property type="entry name" value="PyrdxlP-dep_Trfase_small"/>
</dbReference>
<dbReference type="Gene3D" id="3.90.1150.10">
    <property type="entry name" value="Aspartate Aminotransferase, domain 1"/>
    <property type="match status" value="1"/>
</dbReference>
<evidence type="ECO:0000259" key="1">
    <source>
        <dbReference type="Pfam" id="PF00155"/>
    </source>
</evidence>
<dbReference type="GeneID" id="77470461"/>
<dbReference type="GO" id="GO:0008483">
    <property type="term" value="F:transaminase activity"/>
    <property type="evidence" value="ECO:0007669"/>
    <property type="project" value="UniProtKB-KW"/>
</dbReference>
<comment type="caution">
    <text evidence="2">The sequence shown here is derived from an EMBL/GenBank/DDBJ whole genome shotgun (WGS) entry which is preliminary data.</text>
</comment>